<dbReference type="Pfam" id="PF08281">
    <property type="entry name" value="Sigma70_r4_2"/>
    <property type="match status" value="1"/>
</dbReference>
<dbReference type="InterPro" id="IPR013324">
    <property type="entry name" value="RNA_pol_sigma_r3/r4-like"/>
</dbReference>
<dbReference type="InterPro" id="IPR036388">
    <property type="entry name" value="WH-like_DNA-bd_sf"/>
</dbReference>
<dbReference type="STRING" id="1891926.Fuma_04423"/>
<dbReference type="EMBL" id="CP017641">
    <property type="protein sequence ID" value="APZ94784.1"/>
    <property type="molecule type" value="Genomic_DNA"/>
</dbReference>
<dbReference type="GO" id="GO:0006352">
    <property type="term" value="P:DNA-templated transcription initiation"/>
    <property type="evidence" value="ECO:0007669"/>
    <property type="project" value="InterPro"/>
</dbReference>
<dbReference type="SUPFAM" id="SSF88946">
    <property type="entry name" value="Sigma2 domain of RNA polymerase sigma factors"/>
    <property type="match status" value="1"/>
</dbReference>
<dbReference type="NCBIfam" id="TIGR02937">
    <property type="entry name" value="sigma70-ECF"/>
    <property type="match status" value="1"/>
</dbReference>
<feature type="domain" description="RNA polymerase sigma-70 region 2" evidence="5">
    <location>
        <begin position="28"/>
        <end position="95"/>
    </location>
</feature>
<evidence type="ECO:0000313" key="8">
    <source>
        <dbReference type="Proteomes" id="UP000187735"/>
    </source>
</evidence>
<dbReference type="Gene3D" id="1.10.10.10">
    <property type="entry name" value="Winged helix-like DNA-binding domain superfamily/Winged helix DNA-binding domain"/>
    <property type="match status" value="1"/>
</dbReference>
<evidence type="ECO:0000259" key="5">
    <source>
        <dbReference type="Pfam" id="PF04542"/>
    </source>
</evidence>
<dbReference type="GO" id="GO:0003677">
    <property type="term" value="F:DNA binding"/>
    <property type="evidence" value="ECO:0007669"/>
    <property type="project" value="InterPro"/>
</dbReference>
<dbReference type="AlphaFoldDB" id="A0A1P8WL46"/>
<dbReference type="SUPFAM" id="SSF88659">
    <property type="entry name" value="Sigma3 and sigma4 domains of RNA polymerase sigma factors"/>
    <property type="match status" value="1"/>
</dbReference>
<dbReference type="Pfam" id="PF04542">
    <property type="entry name" value="Sigma70_r2"/>
    <property type="match status" value="1"/>
</dbReference>
<sequence>MTGEPNNQTDQQLVAAINAGDQHAFAVLYHRYKDWVVGLAFRFTNHHDDALDVLQETFAYLVRKFPGFELTAQMTTFLYPAVRNLSIAARQKRQRATSSGEDFDAFPESPSQDSLARDEFGQLLNSLSEAHREILLMRFVDDMTQPEIATALDLPLGTVKSRLHHATQAVKSSPAMAALLATG</sequence>
<keyword evidence="2" id="KW-0805">Transcription regulation</keyword>
<dbReference type="InterPro" id="IPR013249">
    <property type="entry name" value="RNA_pol_sigma70_r4_t2"/>
</dbReference>
<evidence type="ECO:0000259" key="6">
    <source>
        <dbReference type="Pfam" id="PF08281"/>
    </source>
</evidence>
<dbReference type="RefSeq" id="WP_077026043.1">
    <property type="nucleotide sequence ID" value="NZ_CP017641.1"/>
</dbReference>
<keyword evidence="4" id="KW-0804">Transcription</keyword>
<dbReference type="OrthoDB" id="9785675at2"/>
<evidence type="ECO:0000256" key="2">
    <source>
        <dbReference type="ARBA" id="ARBA00023015"/>
    </source>
</evidence>
<keyword evidence="8" id="KW-1185">Reference proteome</keyword>
<dbReference type="PANTHER" id="PTHR43133:SF25">
    <property type="entry name" value="RNA POLYMERASE SIGMA FACTOR RFAY-RELATED"/>
    <property type="match status" value="1"/>
</dbReference>
<dbReference type="InterPro" id="IPR039425">
    <property type="entry name" value="RNA_pol_sigma-70-like"/>
</dbReference>
<protein>
    <submittedName>
        <fullName evidence="7">Sigma-W factor</fullName>
    </submittedName>
</protein>
<feature type="domain" description="RNA polymerase sigma factor 70 region 4 type 2" evidence="6">
    <location>
        <begin position="118"/>
        <end position="166"/>
    </location>
</feature>
<dbReference type="Proteomes" id="UP000187735">
    <property type="component" value="Chromosome"/>
</dbReference>
<dbReference type="GO" id="GO:0016987">
    <property type="term" value="F:sigma factor activity"/>
    <property type="evidence" value="ECO:0007669"/>
    <property type="project" value="UniProtKB-KW"/>
</dbReference>
<accession>A0A1P8WL46</accession>
<dbReference type="KEGG" id="fmr:Fuma_04423"/>
<evidence type="ECO:0000256" key="3">
    <source>
        <dbReference type="ARBA" id="ARBA00023082"/>
    </source>
</evidence>
<dbReference type="InterPro" id="IPR014284">
    <property type="entry name" value="RNA_pol_sigma-70_dom"/>
</dbReference>
<reference evidence="7 8" key="1">
    <citation type="journal article" date="2016" name="Front. Microbiol.">
        <title>Fuerstia marisgermanicae gen. nov., sp. nov., an Unusual Member of the Phylum Planctomycetes from the German Wadden Sea.</title>
        <authorList>
            <person name="Kohn T."/>
            <person name="Heuer A."/>
            <person name="Jogler M."/>
            <person name="Vollmers J."/>
            <person name="Boedeker C."/>
            <person name="Bunk B."/>
            <person name="Rast P."/>
            <person name="Borchert D."/>
            <person name="Glockner I."/>
            <person name="Freese H.M."/>
            <person name="Klenk H.P."/>
            <person name="Overmann J."/>
            <person name="Kaster A.K."/>
            <person name="Rohde M."/>
            <person name="Wiegand S."/>
            <person name="Jogler C."/>
        </authorList>
    </citation>
    <scope>NUCLEOTIDE SEQUENCE [LARGE SCALE GENOMIC DNA]</scope>
    <source>
        <strain evidence="7 8">NH11</strain>
    </source>
</reference>
<dbReference type="PANTHER" id="PTHR43133">
    <property type="entry name" value="RNA POLYMERASE ECF-TYPE SIGMA FACTO"/>
    <property type="match status" value="1"/>
</dbReference>
<organism evidence="7 8">
    <name type="scientific">Fuerstiella marisgermanici</name>
    <dbReference type="NCBI Taxonomy" id="1891926"/>
    <lineage>
        <taxon>Bacteria</taxon>
        <taxon>Pseudomonadati</taxon>
        <taxon>Planctomycetota</taxon>
        <taxon>Planctomycetia</taxon>
        <taxon>Planctomycetales</taxon>
        <taxon>Planctomycetaceae</taxon>
        <taxon>Fuerstiella</taxon>
    </lineage>
</organism>
<gene>
    <name evidence="7" type="primary">sigW_5</name>
    <name evidence="7" type="ORF">Fuma_04423</name>
</gene>
<dbReference type="CDD" id="cd06171">
    <property type="entry name" value="Sigma70_r4"/>
    <property type="match status" value="1"/>
</dbReference>
<evidence type="ECO:0000313" key="7">
    <source>
        <dbReference type="EMBL" id="APZ94784.1"/>
    </source>
</evidence>
<evidence type="ECO:0000256" key="1">
    <source>
        <dbReference type="ARBA" id="ARBA00010641"/>
    </source>
</evidence>
<comment type="similarity">
    <text evidence="1">Belongs to the sigma-70 factor family. ECF subfamily.</text>
</comment>
<keyword evidence="3" id="KW-0731">Sigma factor</keyword>
<dbReference type="InterPro" id="IPR007627">
    <property type="entry name" value="RNA_pol_sigma70_r2"/>
</dbReference>
<evidence type="ECO:0000256" key="4">
    <source>
        <dbReference type="ARBA" id="ARBA00023163"/>
    </source>
</evidence>
<dbReference type="Gene3D" id="1.10.1740.10">
    <property type="match status" value="1"/>
</dbReference>
<proteinExistence type="inferred from homology"/>
<name>A0A1P8WL46_9PLAN</name>
<dbReference type="InterPro" id="IPR013325">
    <property type="entry name" value="RNA_pol_sigma_r2"/>
</dbReference>